<dbReference type="PROSITE" id="PS50931">
    <property type="entry name" value="HTH_LYSR"/>
    <property type="match status" value="1"/>
</dbReference>
<dbReference type="PANTHER" id="PTHR30346">
    <property type="entry name" value="TRANSCRIPTIONAL DUAL REGULATOR HCAR-RELATED"/>
    <property type="match status" value="1"/>
</dbReference>
<dbReference type="InterPro" id="IPR036388">
    <property type="entry name" value="WH-like_DNA-bd_sf"/>
</dbReference>
<keyword evidence="3" id="KW-0238">DNA-binding</keyword>
<reference evidence="6 7" key="1">
    <citation type="submission" date="2015-09" db="EMBL/GenBank/DDBJ databases">
        <title>Genome sequence of Acetobacterium wieringae DSM 1911.</title>
        <authorList>
            <person name="Poehlein A."/>
            <person name="Bengelsdorf F.R."/>
            <person name="Schiel-Bengelsdorf B."/>
            <person name="Duerre P."/>
            <person name="Daniel R."/>
        </authorList>
    </citation>
    <scope>NUCLEOTIDE SEQUENCE [LARGE SCALE GENOMIC DNA]</scope>
    <source>
        <strain evidence="6 7">DSM 1911</strain>
    </source>
</reference>
<dbReference type="AlphaFoldDB" id="A0A1F2PCL3"/>
<evidence type="ECO:0000256" key="3">
    <source>
        <dbReference type="ARBA" id="ARBA00023125"/>
    </source>
</evidence>
<feature type="domain" description="HTH lysR-type" evidence="5">
    <location>
        <begin position="1"/>
        <end position="58"/>
    </location>
</feature>
<dbReference type="Pfam" id="PF00126">
    <property type="entry name" value="HTH_1"/>
    <property type="match status" value="1"/>
</dbReference>
<evidence type="ECO:0000256" key="2">
    <source>
        <dbReference type="ARBA" id="ARBA00023015"/>
    </source>
</evidence>
<accession>A0A1F2PCL3</accession>
<comment type="similarity">
    <text evidence="1">Belongs to the LysR transcriptional regulatory family.</text>
</comment>
<keyword evidence="2" id="KW-0805">Transcription regulation</keyword>
<keyword evidence="4" id="KW-0804">Transcription</keyword>
<evidence type="ECO:0000256" key="1">
    <source>
        <dbReference type="ARBA" id="ARBA00009437"/>
    </source>
</evidence>
<proteinExistence type="inferred from homology"/>
<evidence type="ECO:0000313" key="7">
    <source>
        <dbReference type="Proteomes" id="UP000176244"/>
    </source>
</evidence>
<evidence type="ECO:0000313" key="6">
    <source>
        <dbReference type="EMBL" id="OFV69160.1"/>
    </source>
</evidence>
<dbReference type="RefSeq" id="WP_070372599.1">
    <property type="nucleotide sequence ID" value="NZ_LKEU01000044.1"/>
</dbReference>
<evidence type="ECO:0000256" key="4">
    <source>
        <dbReference type="ARBA" id="ARBA00023163"/>
    </source>
</evidence>
<comment type="caution">
    <text evidence="6">The sequence shown here is derived from an EMBL/GenBank/DDBJ whole genome shotgun (WGS) entry which is preliminary data.</text>
</comment>
<dbReference type="OrthoDB" id="119203at2"/>
<dbReference type="STRING" id="52694.ACWI_33540"/>
<dbReference type="GO" id="GO:0003677">
    <property type="term" value="F:DNA binding"/>
    <property type="evidence" value="ECO:0007669"/>
    <property type="project" value="UniProtKB-KW"/>
</dbReference>
<gene>
    <name evidence="6" type="primary">cysL_2</name>
    <name evidence="6" type="ORF">ACWI_33540</name>
</gene>
<dbReference type="Proteomes" id="UP000176244">
    <property type="component" value="Unassembled WGS sequence"/>
</dbReference>
<dbReference type="GO" id="GO:0032993">
    <property type="term" value="C:protein-DNA complex"/>
    <property type="evidence" value="ECO:0007669"/>
    <property type="project" value="TreeGrafter"/>
</dbReference>
<dbReference type="Pfam" id="PF03466">
    <property type="entry name" value="LysR_substrate"/>
    <property type="match status" value="1"/>
</dbReference>
<dbReference type="InterPro" id="IPR000847">
    <property type="entry name" value="LysR_HTH_N"/>
</dbReference>
<dbReference type="InterPro" id="IPR036390">
    <property type="entry name" value="WH_DNA-bd_sf"/>
</dbReference>
<dbReference type="EMBL" id="LKEU01000044">
    <property type="protein sequence ID" value="OFV69160.1"/>
    <property type="molecule type" value="Genomic_DNA"/>
</dbReference>
<protein>
    <submittedName>
        <fullName evidence="6">HTH-type transcriptional regulator CysL</fullName>
    </submittedName>
</protein>
<dbReference type="CDD" id="cd05466">
    <property type="entry name" value="PBP2_LTTR_substrate"/>
    <property type="match status" value="1"/>
</dbReference>
<organism evidence="6 7">
    <name type="scientific">Acetobacterium wieringae</name>
    <dbReference type="NCBI Taxonomy" id="52694"/>
    <lineage>
        <taxon>Bacteria</taxon>
        <taxon>Bacillati</taxon>
        <taxon>Bacillota</taxon>
        <taxon>Clostridia</taxon>
        <taxon>Eubacteriales</taxon>
        <taxon>Eubacteriaceae</taxon>
        <taxon>Acetobacterium</taxon>
    </lineage>
</organism>
<dbReference type="SUPFAM" id="SSF53850">
    <property type="entry name" value="Periplasmic binding protein-like II"/>
    <property type="match status" value="1"/>
</dbReference>
<evidence type="ECO:0000259" key="5">
    <source>
        <dbReference type="PROSITE" id="PS50931"/>
    </source>
</evidence>
<name>A0A1F2PCL3_9FIRM</name>
<dbReference type="GO" id="GO:0003700">
    <property type="term" value="F:DNA-binding transcription factor activity"/>
    <property type="evidence" value="ECO:0007669"/>
    <property type="project" value="InterPro"/>
</dbReference>
<dbReference type="Gene3D" id="1.10.10.10">
    <property type="entry name" value="Winged helix-like DNA-binding domain superfamily/Winged helix DNA-binding domain"/>
    <property type="match status" value="1"/>
</dbReference>
<dbReference type="SUPFAM" id="SSF46785">
    <property type="entry name" value="Winged helix' DNA-binding domain"/>
    <property type="match status" value="1"/>
</dbReference>
<dbReference type="InterPro" id="IPR005119">
    <property type="entry name" value="LysR_subst-bd"/>
</dbReference>
<dbReference type="PANTHER" id="PTHR30346:SF28">
    <property type="entry name" value="HTH-TYPE TRANSCRIPTIONAL REGULATOR CYNR"/>
    <property type="match status" value="1"/>
</dbReference>
<sequence>MKLHYIEEYLKLAETLNFSKTAEIMYITQPVLSRHIAIVEAEMGAKLLQRNTRHVVLTEAGKVAYENFTAMLTQYHIALEQIKLLTSGQLGSLKISSPYYYTSDFTEPIVERFSLAYPKCDVQILSCQPIEGLKSLLTGNSDLFLTTNTGLTANSELRQIPFASEILAVLLPSMHPLANQSFINPTDLVNETFIFLDNNAGYRDFNAEILSIFVRFGISPKKTIFTQQVDTLGLAIRKTGGISIMPYSVRHMDRDYIKTIPLIGHEFIVKMCLYYRYDNSNPLIHNFIQTAIKTFQNKEES</sequence>
<dbReference type="Gene3D" id="3.40.190.10">
    <property type="entry name" value="Periplasmic binding protein-like II"/>
    <property type="match status" value="2"/>
</dbReference>